<dbReference type="PROSITE" id="PS00097">
    <property type="entry name" value="CARBAMOYLTRANSFERASE"/>
    <property type="match status" value="1"/>
</dbReference>
<proteinExistence type="inferred from homology"/>
<dbReference type="GO" id="GO:0006520">
    <property type="term" value="P:amino acid metabolic process"/>
    <property type="evidence" value="ECO:0007669"/>
    <property type="project" value="InterPro"/>
</dbReference>
<feature type="binding site" evidence="7">
    <location>
        <position position="136"/>
    </location>
    <ligand>
        <name>carbamoyl phosphate</name>
        <dbReference type="ChEBI" id="CHEBI:58228"/>
    </ligand>
</feature>
<name>A0A7V2AV00_UNCEI</name>
<dbReference type="PRINTS" id="PR00100">
    <property type="entry name" value="AOTCASE"/>
</dbReference>
<accession>A0A7V2AV00</accession>
<dbReference type="GO" id="GO:0016597">
    <property type="term" value="F:amino acid binding"/>
    <property type="evidence" value="ECO:0007669"/>
    <property type="project" value="InterPro"/>
</dbReference>
<dbReference type="FunFam" id="3.40.50.1370:FF:000007">
    <property type="entry name" value="Aspartate carbamoyltransferase"/>
    <property type="match status" value="1"/>
</dbReference>
<comment type="function">
    <text evidence="5 7">Catalyzes the condensation of carbamoyl phosphate and aspartate to form carbamoyl aspartate and inorganic phosphate, the committed step in the de novo pyrimidine nucleotide biosynthesis pathway.</text>
</comment>
<evidence type="ECO:0000259" key="9">
    <source>
        <dbReference type="Pfam" id="PF02729"/>
    </source>
</evidence>
<evidence type="ECO:0000313" key="10">
    <source>
        <dbReference type="EMBL" id="HER43778.1"/>
    </source>
</evidence>
<dbReference type="NCBIfam" id="NF002032">
    <property type="entry name" value="PRK00856.1"/>
    <property type="match status" value="1"/>
</dbReference>
<evidence type="ECO:0000259" key="8">
    <source>
        <dbReference type="Pfam" id="PF00185"/>
    </source>
</evidence>
<dbReference type="GO" id="GO:0004070">
    <property type="term" value="F:aspartate carbamoyltransferase activity"/>
    <property type="evidence" value="ECO:0007669"/>
    <property type="project" value="UniProtKB-UniRule"/>
</dbReference>
<dbReference type="SUPFAM" id="SSF53671">
    <property type="entry name" value="Aspartate/ornithine carbamoyltransferase"/>
    <property type="match status" value="1"/>
</dbReference>
<dbReference type="NCBIfam" id="TIGR00670">
    <property type="entry name" value="asp_carb_tr"/>
    <property type="match status" value="1"/>
</dbReference>
<comment type="catalytic activity">
    <reaction evidence="6 7">
        <text>carbamoyl phosphate + L-aspartate = N-carbamoyl-L-aspartate + phosphate + H(+)</text>
        <dbReference type="Rhea" id="RHEA:20013"/>
        <dbReference type="ChEBI" id="CHEBI:15378"/>
        <dbReference type="ChEBI" id="CHEBI:29991"/>
        <dbReference type="ChEBI" id="CHEBI:32814"/>
        <dbReference type="ChEBI" id="CHEBI:43474"/>
        <dbReference type="ChEBI" id="CHEBI:58228"/>
        <dbReference type="EC" id="2.1.3.2"/>
    </reaction>
</comment>
<evidence type="ECO:0000256" key="4">
    <source>
        <dbReference type="ARBA" id="ARBA00022975"/>
    </source>
</evidence>
<keyword evidence="3 7" id="KW-0808">Transferase</keyword>
<sequence>MQFNHKHLITLEDLSADEITLILDTADSFKEVLERPIKKVPALRGTTIVNLFYEPSTRTRMSFELAEKRLSADILSFSASTSSVVKGESLRDTAENIEAMKVDIVVMRHGSSGAHKFLSRFLDASIINAGDGQHAHPTQALLDMLTLRQRWGGFEGKRVTIIGDIMHSRVARSNIWGLTKMGVDVTVCGPATMMPAEVERLGEGGVTVEYDLRKAIEGADAVNILRIQLERQKNRLFPSLQEYCEVFGVTPEVLRAAPEHCIVMHPGPMNRGVEIAQEIADGDRAVILKQVTNGVAVRMAVLFLIAGGKIDESELQ</sequence>
<keyword evidence="4 7" id="KW-0665">Pyrimidine biosynthesis</keyword>
<feature type="domain" description="Aspartate/ornithine carbamoyltransferase Asp/Orn-binding" evidence="8">
    <location>
        <begin position="155"/>
        <end position="304"/>
    </location>
</feature>
<dbReference type="HAMAP" id="MF_00001">
    <property type="entry name" value="Asp_carb_tr"/>
    <property type="match status" value="1"/>
</dbReference>
<dbReference type="InterPro" id="IPR036901">
    <property type="entry name" value="Asp/Orn_carbamoylTrfase_sf"/>
</dbReference>
<dbReference type="Gene3D" id="3.40.50.1370">
    <property type="entry name" value="Aspartate/ornithine carbamoyltransferase"/>
    <property type="match status" value="2"/>
</dbReference>
<dbReference type="InterPro" id="IPR006132">
    <property type="entry name" value="Asp/Orn_carbamoyltranf_P-bd"/>
</dbReference>
<dbReference type="PRINTS" id="PR00101">
    <property type="entry name" value="ATCASE"/>
</dbReference>
<evidence type="ECO:0000256" key="6">
    <source>
        <dbReference type="ARBA" id="ARBA00048859"/>
    </source>
</evidence>
<evidence type="ECO:0000256" key="7">
    <source>
        <dbReference type="HAMAP-Rule" id="MF_00001"/>
    </source>
</evidence>
<feature type="binding site" evidence="7">
    <location>
        <position position="59"/>
    </location>
    <ligand>
        <name>carbamoyl phosphate</name>
        <dbReference type="ChEBI" id="CHEBI:58228"/>
    </ligand>
</feature>
<dbReference type="GO" id="GO:0005829">
    <property type="term" value="C:cytosol"/>
    <property type="evidence" value="ECO:0007669"/>
    <property type="project" value="TreeGrafter"/>
</dbReference>
<dbReference type="InterPro" id="IPR006131">
    <property type="entry name" value="Asp_carbamoyltransf_Asp/Orn-bd"/>
</dbReference>
<dbReference type="EMBL" id="DSEC01000343">
    <property type="protein sequence ID" value="HER43778.1"/>
    <property type="molecule type" value="Genomic_DNA"/>
</dbReference>
<dbReference type="AlphaFoldDB" id="A0A7V2AV00"/>
<evidence type="ECO:0000256" key="2">
    <source>
        <dbReference type="ARBA" id="ARBA00008896"/>
    </source>
</evidence>
<feature type="binding site" evidence="7">
    <location>
        <position position="169"/>
    </location>
    <ligand>
        <name>L-aspartate</name>
        <dbReference type="ChEBI" id="CHEBI:29991"/>
    </ligand>
</feature>
<comment type="subunit">
    <text evidence="7">Heterododecamer (2C3:3R2) of six catalytic PyrB chains organized as two trimers (C3), and six regulatory PyrI chains organized as three dimers (R2).</text>
</comment>
<dbReference type="PANTHER" id="PTHR45753">
    <property type="entry name" value="ORNITHINE CARBAMOYLTRANSFERASE, MITOCHONDRIAL"/>
    <property type="match status" value="1"/>
</dbReference>
<feature type="binding site" evidence="7">
    <location>
        <position position="58"/>
    </location>
    <ligand>
        <name>carbamoyl phosphate</name>
        <dbReference type="ChEBI" id="CHEBI:58228"/>
    </ligand>
</feature>
<gene>
    <name evidence="7" type="primary">pyrB</name>
    <name evidence="10" type="ORF">ENO08_04900</name>
</gene>
<feature type="binding site" evidence="7">
    <location>
        <position position="139"/>
    </location>
    <ligand>
        <name>carbamoyl phosphate</name>
        <dbReference type="ChEBI" id="CHEBI:58228"/>
    </ligand>
</feature>
<dbReference type="GO" id="GO:0006207">
    <property type="term" value="P:'de novo' pyrimidine nucleobase biosynthetic process"/>
    <property type="evidence" value="ECO:0007669"/>
    <property type="project" value="InterPro"/>
</dbReference>
<evidence type="ECO:0000256" key="3">
    <source>
        <dbReference type="ARBA" id="ARBA00022679"/>
    </source>
</evidence>
<feature type="binding site" evidence="7">
    <location>
        <position position="267"/>
    </location>
    <ligand>
        <name>carbamoyl phosphate</name>
        <dbReference type="ChEBI" id="CHEBI:58228"/>
    </ligand>
</feature>
<comment type="pathway">
    <text evidence="1 7">Pyrimidine metabolism; UMP biosynthesis via de novo pathway; (S)-dihydroorotate from bicarbonate: step 2/3.</text>
</comment>
<dbReference type="UniPathway" id="UPA00070">
    <property type="reaction ID" value="UER00116"/>
</dbReference>
<dbReference type="InterPro" id="IPR002082">
    <property type="entry name" value="Asp_carbamoyltransf"/>
</dbReference>
<reference evidence="10" key="1">
    <citation type="journal article" date="2020" name="mSystems">
        <title>Genome- and Community-Level Interaction Insights into Carbon Utilization and Element Cycling Functions of Hydrothermarchaeota in Hydrothermal Sediment.</title>
        <authorList>
            <person name="Zhou Z."/>
            <person name="Liu Y."/>
            <person name="Xu W."/>
            <person name="Pan J."/>
            <person name="Luo Z.H."/>
            <person name="Li M."/>
        </authorList>
    </citation>
    <scope>NUCLEOTIDE SEQUENCE [LARGE SCALE GENOMIC DNA]</scope>
    <source>
        <strain evidence="10">SpSt-1233</strain>
    </source>
</reference>
<dbReference type="Pfam" id="PF00185">
    <property type="entry name" value="OTCace"/>
    <property type="match status" value="1"/>
</dbReference>
<comment type="similarity">
    <text evidence="2 7">Belongs to the aspartate/ornithine carbamoyltransferase superfamily. ATCase family.</text>
</comment>
<dbReference type="GO" id="GO:0044205">
    <property type="term" value="P:'de novo' UMP biosynthetic process"/>
    <property type="evidence" value="ECO:0007669"/>
    <property type="project" value="UniProtKB-UniRule"/>
</dbReference>
<evidence type="ECO:0000256" key="5">
    <source>
        <dbReference type="ARBA" id="ARBA00043884"/>
    </source>
</evidence>
<dbReference type="PANTHER" id="PTHR45753:SF6">
    <property type="entry name" value="ASPARTATE CARBAMOYLTRANSFERASE"/>
    <property type="match status" value="1"/>
</dbReference>
<comment type="caution">
    <text evidence="10">The sequence shown here is derived from an EMBL/GenBank/DDBJ whole genome shotgun (WGS) entry which is preliminary data.</text>
</comment>
<feature type="domain" description="Aspartate/ornithine carbamoyltransferase carbamoyl-P binding" evidence="9">
    <location>
        <begin position="6"/>
        <end position="149"/>
    </location>
</feature>
<feature type="binding site" evidence="7">
    <location>
        <position position="108"/>
    </location>
    <ligand>
        <name>carbamoyl phosphate</name>
        <dbReference type="ChEBI" id="CHEBI:58228"/>
    </ligand>
</feature>
<dbReference type="InterPro" id="IPR006130">
    <property type="entry name" value="Asp/Orn_carbamoylTrfase"/>
</dbReference>
<dbReference type="Pfam" id="PF02729">
    <property type="entry name" value="OTCace_N"/>
    <property type="match status" value="1"/>
</dbReference>
<organism evidence="10">
    <name type="scientific">Eiseniibacteriota bacterium</name>
    <dbReference type="NCBI Taxonomy" id="2212470"/>
    <lineage>
        <taxon>Bacteria</taxon>
        <taxon>Candidatus Eiseniibacteriota</taxon>
    </lineage>
</organism>
<dbReference type="EC" id="2.1.3.2" evidence="7"/>
<evidence type="ECO:0000256" key="1">
    <source>
        <dbReference type="ARBA" id="ARBA00004852"/>
    </source>
</evidence>
<feature type="binding site" evidence="7">
    <location>
        <position position="226"/>
    </location>
    <ligand>
        <name>L-aspartate</name>
        <dbReference type="ChEBI" id="CHEBI:29991"/>
    </ligand>
</feature>
<dbReference type="Proteomes" id="UP000886069">
    <property type="component" value="Unassembled WGS sequence"/>
</dbReference>
<protein>
    <recommendedName>
        <fullName evidence="7">Aspartate carbamoyltransferase</fullName>
        <ecNumber evidence="7">2.1.3.2</ecNumber>
    </recommendedName>
    <alternativeName>
        <fullName evidence="7">Aspartate transcarbamylase</fullName>
        <shortName evidence="7">ATCase</shortName>
    </alternativeName>
</protein>
<feature type="binding site" evidence="7">
    <location>
        <position position="86"/>
    </location>
    <ligand>
        <name>L-aspartate</name>
        <dbReference type="ChEBI" id="CHEBI:29991"/>
    </ligand>
</feature>
<feature type="binding site" evidence="7">
    <location>
        <position position="268"/>
    </location>
    <ligand>
        <name>carbamoyl phosphate</name>
        <dbReference type="ChEBI" id="CHEBI:58228"/>
    </ligand>
</feature>